<dbReference type="EMBL" id="JAIWOZ010000003">
    <property type="protein sequence ID" value="KAH6607030.1"/>
    <property type="molecule type" value="Genomic_DNA"/>
</dbReference>
<proteinExistence type="predicted"/>
<comment type="caution">
    <text evidence="1">The sequence shown here is derived from an EMBL/GenBank/DDBJ whole genome shotgun (WGS) entry which is preliminary data.</text>
</comment>
<dbReference type="Proteomes" id="UP000827724">
    <property type="component" value="Unassembled WGS sequence"/>
</dbReference>
<dbReference type="AlphaFoldDB" id="A0A9P8QKF3"/>
<accession>A0A9P8QKF3</accession>
<organism evidence="1 2">
    <name type="scientific">Trichoderma cornu-damae</name>
    <dbReference type="NCBI Taxonomy" id="654480"/>
    <lineage>
        <taxon>Eukaryota</taxon>
        <taxon>Fungi</taxon>
        <taxon>Dikarya</taxon>
        <taxon>Ascomycota</taxon>
        <taxon>Pezizomycotina</taxon>
        <taxon>Sordariomycetes</taxon>
        <taxon>Hypocreomycetidae</taxon>
        <taxon>Hypocreales</taxon>
        <taxon>Hypocreaceae</taxon>
        <taxon>Trichoderma</taxon>
    </lineage>
</organism>
<name>A0A9P8QKF3_9HYPO</name>
<sequence length="106" mass="11695">MRARTKDTNAKDVIAVITITTDTIVARRRAAAVWGRPPPAVVVGRRRMARVFGRCEGAGNEEGGGFEELHCQKMVNESYTIPILVDAIQYTKTSDCFRLGIANTRT</sequence>
<evidence type="ECO:0000313" key="2">
    <source>
        <dbReference type="Proteomes" id="UP000827724"/>
    </source>
</evidence>
<reference evidence="1" key="1">
    <citation type="submission" date="2021-08" db="EMBL/GenBank/DDBJ databases">
        <title>Chromosome-Level Trichoderma cornu-damae using Hi-C Data.</title>
        <authorList>
            <person name="Kim C.S."/>
        </authorList>
    </citation>
    <scope>NUCLEOTIDE SEQUENCE</scope>
    <source>
        <strain evidence="1">KA19-0412C</strain>
    </source>
</reference>
<gene>
    <name evidence="1" type="ORF">Trco_003343</name>
</gene>
<keyword evidence="2" id="KW-1185">Reference proteome</keyword>
<protein>
    <submittedName>
        <fullName evidence="1">Uncharacterized protein</fullName>
    </submittedName>
</protein>
<evidence type="ECO:0000313" key="1">
    <source>
        <dbReference type="EMBL" id="KAH6607030.1"/>
    </source>
</evidence>